<proteinExistence type="predicted"/>
<dbReference type="SMART" id="SM00034">
    <property type="entry name" value="CLECT"/>
    <property type="match status" value="1"/>
</dbReference>
<dbReference type="AlphaFoldDB" id="A0A3Q1FYJ5"/>
<dbReference type="PANTHER" id="PTHR45784">
    <property type="entry name" value="C-TYPE LECTIN DOMAIN FAMILY 20 MEMBER A-RELATED"/>
    <property type="match status" value="1"/>
</dbReference>
<evidence type="ECO:0000259" key="1">
    <source>
        <dbReference type="PROSITE" id="PS50041"/>
    </source>
</evidence>
<dbReference type="Pfam" id="PF00059">
    <property type="entry name" value="Lectin_C"/>
    <property type="match status" value="2"/>
</dbReference>
<reference evidence="2" key="1">
    <citation type="submission" date="2025-08" db="UniProtKB">
        <authorList>
            <consortium name="Ensembl"/>
        </authorList>
    </citation>
    <scope>IDENTIFICATION</scope>
</reference>
<feature type="domain" description="C-type lectin" evidence="1">
    <location>
        <begin position="78"/>
        <end position="199"/>
    </location>
</feature>
<feature type="domain" description="C-type lectin" evidence="1">
    <location>
        <begin position="1"/>
        <end position="83"/>
    </location>
</feature>
<dbReference type="PROSITE" id="PS50041">
    <property type="entry name" value="C_TYPE_LECTIN_2"/>
    <property type="match status" value="2"/>
</dbReference>
<accession>A0A3Q1FYJ5</accession>
<dbReference type="Gene3D" id="3.10.100.10">
    <property type="entry name" value="Mannose-Binding Protein A, subunit A"/>
    <property type="match status" value="2"/>
</dbReference>
<keyword evidence="3" id="KW-1185">Reference proteome</keyword>
<evidence type="ECO:0000313" key="3">
    <source>
        <dbReference type="Proteomes" id="UP000257200"/>
    </source>
</evidence>
<dbReference type="SUPFAM" id="SSF56436">
    <property type="entry name" value="C-type lectin-like"/>
    <property type="match status" value="2"/>
</dbReference>
<dbReference type="STRING" id="80966.ENSAPOP00000022423"/>
<dbReference type="InterPro" id="IPR001304">
    <property type="entry name" value="C-type_lectin-like"/>
</dbReference>
<dbReference type="InParanoid" id="A0A3Q1FYJ5"/>
<dbReference type="CDD" id="cd00037">
    <property type="entry name" value="CLECT"/>
    <property type="match status" value="1"/>
</dbReference>
<organism evidence="2 3">
    <name type="scientific">Acanthochromis polyacanthus</name>
    <name type="common">spiny chromis</name>
    <dbReference type="NCBI Taxonomy" id="80966"/>
    <lineage>
        <taxon>Eukaryota</taxon>
        <taxon>Metazoa</taxon>
        <taxon>Chordata</taxon>
        <taxon>Craniata</taxon>
        <taxon>Vertebrata</taxon>
        <taxon>Euteleostomi</taxon>
        <taxon>Actinopterygii</taxon>
        <taxon>Neopterygii</taxon>
        <taxon>Teleostei</taxon>
        <taxon>Neoteleostei</taxon>
        <taxon>Acanthomorphata</taxon>
        <taxon>Ovalentaria</taxon>
        <taxon>Pomacentridae</taxon>
        <taxon>Acanthochromis</taxon>
    </lineage>
</organism>
<sequence length="234" mass="26681">MENADDMSQVESLLSSSGYTSGIWFGLYSKINWKWSDGLTLSGAEYQDWRHDEPVFAMGQFCSYLNEYWITTKCGSERPSICYKGTQENREFVGVSKAMNFSEAQKYCRENYVDLATVTNAIENKQAKAQRPQRTPAWMGLFRDPELYWSDGSSFSWSNFGSGETKIRSITVICGFTSLKTSMKWRMGVCEDRKPFVCQLTGECFTDHQCSLIYIHVLHVTKAVSSISGVFLCF</sequence>
<dbReference type="PANTHER" id="PTHR45784:SF3">
    <property type="entry name" value="C-TYPE LECTIN DOMAIN FAMILY 4 MEMBER K-LIKE-RELATED"/>
    <property type="match status" value="1"/>
</dbReference>
<dbReference type="Proteomes" id="UP000257200">
    <property type="component" value="Unplaced"/>
</dbReference>
<dbReference type="GeneTree" id="ENSGT00940000174504"/>
<evidence type="ECO:0000313" key="2">
    <source>
        <dbReference type="Ensembl" id="ENSAPOP00000022423.1"/>
    </source>
</evidence>
<dbReference type="InterPro" id="IPR016187">
    <property type="entry name" value="CTDL_fold"/>
</dbReference>
<dbReference type="Ensembl" id="ENSAPOT00000013800.1">
    <property type="protein sequence ID" value="ENSAPOP00000022423.1"/>
    <property type="gene ID" value="ENSAPOG00000003606.1"/>
</dbReference>
<dbReference type="FunCoup" id="A0A3Q1FYJ5">
    <property type="interactions" value="6"/>
</dbReference>
<protein>
    <submittedName>
        <fullName evidence="2">Secretory phospholipase A2 receptor-like</fullName>
    </submittedName>
</protein>
<dbReference type="InterPro" id="IPR016186">
    <property type="entry name" value="C-type_lectin-like/link_sf"/>
</dbReference>
<name>A0A3Q1FYJ5_9TELE</name>
<reference evidence="2" key="2">
    <citation type="submission" date="2025-09" db="UniProtKB">
        <authorList>
            <consortium name="Ensembl"/>
        </authorList>
    </citation>
    <scope>IDENTIFICATION</scope>
</reference>